<dbReference type="EMBL" id="CTEC01000012">
    <property type="protein sequence ID" value="CQD23498.1"/>
    <property type="molecule type" value="Genomic_DNA"/>
</dbReference>
<keyword evidence="2" id="KW-1185">Reference proteome</keyword>
<reference evidence="2" key="1">
    <citation type="submission" date="2015-03" db="EMBL/GenBank/DDBJ databases">
        <authorList>
            <person name="Urmite Genomes"/>
        </authorList>
    </citation>
    <scope>NUCLEOTIDE SEQUENCE [LARGE SCALE GENOMIC DNA]</scope>
    <source>
        <strain evidence="2">CSUR P1344</strain>
    </source>
</reference>
<sequence length="45" mass="5079">MRRPVVPFGVRVARPAIERFIDDHASIELGMVVAVNARQAQRYGE</sequence>
<organism evidence="1 2">
    <name type="scientific">Mycobacterium europaeum</name>
    <dbReference type="NCBI Taxonomy" id="761804"/>
    <lineage>
        <taxon>Bacteria</taxon>
        <taxon>Bacillati</taxon>
        <taxon>Actinomycetota</taxon>
        <taxon>Actinomycetes</taxon>
        <taxon>Mycobacteriales</taxon>
        <taxon>Mycobacteriaceae</taxon>
        <taxon>Mycobacterium</taxon>
        <taxon>Mycobacterium simiae complex</taxon>
    </lineage>
</organism>
<proteinExistence type="predicted"/>
<evidence type="ECO:0000313" key="2">
    <source>
        <dbReference type="Proteomes" id="UP000199601"/>
    </source>
</evidence>
<accession>A0A0U1DVM4</accession>
<name>A0A0U1DVM4_9MYCO</name>
<dbReference type="AlphaFoldDB" id="A0A0U1DVM4"/>
<protein>
    <submittedName>
        <fullName evidence="1">Uncharacterized protein</fullName>
    </submittedName>
</protein>
<dbReference type="Proteomes" id="UP000199601">
    <property type="component" value="Unassembled WGS sequence"/>
</dbReference>
<evidence type="ECO:0000313" key="1">
    <source>
        <dbReference type="EMBL" id="CQD23498.1"/>
    </source>
</evidence>
<gene>
    <name evidence="1" type="ORF">BN000_05884</name>
</gene>